<sequence>MRSFREVTPDRLEALPNAIALTRIYFSSIYLLYIKLAVNRSIEGSFLEIRRSFIDFKINLADKVKNLGKDLDRFPLRVVFKMVLVSGDE</sequence>
<organism evidence="1 2">
    <name type="scientific">Popillia japonica</name>
    <name type="common">Japanese beetle</name>
    <dbReference type="NCBI Taxonomy" id="7064"/>
    <lineage>
        <taxon>Eukaryota</taxon>
        <taxon>Metazoa</taxon>
        <taxon>Ecdysozoa</taxon>
        <taxon>Arthropoda</taxon>
        <taxon>Hexapoda</taxon>
        <taxon>Insecta</taxon>
        <taxon>Pterygota</taxon>
        <taxon>Neoptera</taxon>
        <taxon>Endopterygota</taxon>
        <taxon>Coleoptera</taxon>
        <taxon>Polyphaga</taxon>
        <taxon>Scarabaeiformia</taxon>
        <taxon>Scarabaeidae</taxon>
        <taxon>Rutelinae</taxon>
        <taxon>Popillia</taxon>
    </lineage>
</organism>
<reference evidence="1 2" key="1">
    <citation type="journal article" date="2024" name="BMC Genomics">
        <title>De novo assembly and annotation of Popillia japonica's genome with initial clues to its potential as an invasive pest.</title>
        <authorList>
            <person name="Cucini C."/>
            <person name="Boschi S."/>
            <person name="Funari R."/>
            <person name="Cardaioli E."/>
            <person name="Iannotti N."/>
            <person name="Marturano G."/>
            <person name="Paoli F."/>
            <person name="Bruttini M."/>
            <person name="Carapelli A."/>
            <person name="Frati F."/>
            <person name="Nardi F."/>
        </authorList>
    </citation>
    <scope>NUCLEOTIDE SEQUENCE [LARGE SCALE GENOMIC DNA]</scope>
    <source>
        <strain evidence="1">DMR45628</strain>
    </source>
</reference>
<evidence type="ECO:0000313" key="2">
    <source>
        <dbReference type="Proteomes" id="UP001458880"/>
    </source>
</evidence>
<comment type="caution">
    <text evidence="1">The sequence shown here is derived from an EMBL/GenBank/DDBJ whole genome shotgun (WGS) entry which is preliminary data.</text>
</comment>
<proteinExistence type="predicted"/>
<protein>
    <submittedName>
        <fullName evidence="1">Uncharacterized protein</fullName>
    </submittedName>
</protein>
<gene>
    <name evidence="1" type="ORF">QE152_g9723</name>
</gene>
<dbReference type="EMBL" id="JASPKY010000084">
    <property type="protein sequence ID" value="KAK9738634.1"/>
    <property type="molecule type" value="Genomic_DNA"/>
</dbReference>
<dbReference type="Proteomes" id="UP001458880">
    <property type="component" value="Unassembled WGS sequence"/>
</dbReference>
<name>A0AAW1LU11_POPJA</name>
<accession>A0AAW1LU11</accession>
<keyword evidence="2" id="KW-1185">Reference proteome</keyword>
<dbReference type="AlphaFoldDB" id="A0AAW1LU11"/>
<evidence type="ECO:0000313" key="1">
    <source>
        <dbReference type="EMBL" id="KAK9738634.1"/>
    </source>
</evidence>